<keyword evidence="2" id="KW-1185">Reference proteome</keyword>
<protein>
    <recommendedName>
        <fullName evidence="3">Metallo-beta-lactamase domain-containing protein</fullName>
    </recommendedName>
</protein>
<dbReference type="SUPFAM" id="SSF56281">
    <property type="entry name" value="Metallo-hydrolase/oxidoreductase"/>
    <property type="match status" value="1"/>
</dbReference>
<dbReference type="PANTHER" id="PTHR30619:SF1">
    <property type="entry name" value="RECOMBINATION PROTEIN 2"/>
    <property type="match status" value="1"/>
</dbReference>
<dbReference type="PANTHER" id="PTHR30619">
    <property type="entry name" value="DNA INTERNALIZATION/COMPETENCE PROTEIN COMEC/REC2"/>
    <property type="match status" value="1"/>
</dbReference>
<evidence type="ECO:0000313" key="2">
    <source>
        <dbReference type="Proteomes" id="UP000680514"/>
    </source>
</evidence>
<evidence type="ECO:0000313" key="1">
    <source>
        <dbReference type="EMBL" id="BCT94147.1"/>
    </source>
</evidence>
<sequence length="391" mass="43263">MSAGITVRAYVVGFGDCILLRLPDGNATRHVLIDFGRAPNDPGSVGRFPDIARDIEKQCDGHLDLVVVTHEHLDHMEGFYREREVFDRMDVDRVWMSLPSSPTYYHDYPNARLQKIVRDNLAEFAGNAARKGIAFHPAFLSLLQNNLANKQRMDYVRKLGAQPPLYLARGTKGKAAEKWSKHIHVRVLAPEADTSKYYGRTAKSRALIGALRLTAAGDRQAASAGDPWEFATVPRAADDDLPGLTASDFARLRRAIREDGVAAARFIDRAQNNTSLALLVECAGKRLLLPGDAEIESWRMIEEHAPDAIAPVDFLKVAHHGSHNGTPMHLLDKLLPKARKAKAKVLVSTKRNVYGTQNPVPDRSTLDELRTRCSELTTTDGVKALAVDVKL</sequence>
<organism evidence="1 2">
    <name type="scientific">Lysobacter helvus</name>
    <dbReference type="NCBI Taxonomy" id="2675059"/>
    <lineage>
        <taxon>Bacteria</taxon>
        <taxon>Pseudomonadati</taxon>
        <taxon>Pseudomonadota</taxon>
        <taxon>Gammaproteobacteria</taxon>
        <taxon>Lysobacterales</taxon>
        <taxon>Lysobacteraceae</taxon>
        <taxon>Lysobacter</taxon>
    </lineage>
</organism>
<dbReference type="EMBL" id="AP024546">
    <property type="protein sequence ID" value="BCT94147.1"/>
    <property type="molecule type" value="Genomic_DNA"/>
</dbReference>
<dbReference type="Gene3D" id="3.60.15.10">
    <property type="entry name" value="Ribonuclease Z/Hydroxyacylglutathione hydrolase-like"/>
    <property type="match status" value="1"/>
</dbReference>
<dbReference type="Proteomes" id="UP000680514">
    <property type="component" value="Chromosome"/>
</dbReference>
<reference evidence="1 2" key="1">
    <citation type="submission" date="2021-03" db="EMBL/GenBank/DDBJ databases">
        <title>Complete Genome Sequences of Two Lysobacter Strains Isolated from Sea Water (Lysobacter caseinilyticus) and Soil (Lysobacter helvus) in South Korea.</title>
        <authorList>
            <person name="Watanabe Y."/>
            <person name="Arakawa K."/>
        </authorList>
    </citation>
    <scope>NUCLEOTIDE SEQUENCE [LARGE SCALE GENOMIC DNA]</scope>
    <source>
        <strain evidence="1 2">D10</strain>
    </source>
</reference>
<dbReference type="RefSeq" id="WP_213435032.1">
    <property type="nucleotide sequence ID" value="NZ_AP024546.1"/>
</dbReference>
<dbReference type="InterPro" id="IPR052159">
    <property type="entry name" value="Competence_DNA_uptake"/>
</dbReference>
<dbReference type="InterPro" id="IPR036866">
    <property type="entry name" value="RibonucZ/Hydroxyglut_hydro"/>
</dbReference>
<accession>A0ABM7Q9J9</accession>
<evidence type="ECO:0008006" key="3">
    <source>
        <dbReference type="Google" id="ProtNLM"/>
    </source>
</evidence>
<proteinExistence type="predicted"/>
<name>A0ABM7Q9J9_9GAMM</name>
<gene>
    <name evidence="1" type="ORF">LYSHEL_00180</name>
</gene>